<dbReference type="STRING" id="4540.A0A3L6R491"/>
<organism evidence="2 3">
    <name type="scientific">Panicum miliaceum</name>
    <name type="common">Proso millet</name>
    <name type="synonym">Broomcorn millet</name>
    <dbReference type="NCBI Taxonomy" id="4540"/>
    <lineage>
        <taxon>Eukaryota</taxon>
        <taxon>Viridiplantae</taxon>
        <taxon>Streptophyta</taxon>
        <taxon>Embryophyta</taxon>
        <taxon>Tracheophyta</taxon>
        <taxon>Spermatophyta</taxon>
        <taxon>Magnoliopsida</taxon>
        <taxon>Liliopsida</taxon>
        <taxon>Poales</taxon>
        <taxon>Poaceae</taxon>
        <taxon>PACMAD clade</taxon>
        <taxon>Panicoideae</taxon>
        <taxon>Panicodae</taxon>
        <taxon>Paniceae</taxon>
        <taxon>Panicinae</taxon>
        <taxon>Panicum</taxon>
        <taxon>Panicum sect. Panicum</taxon>
    </lineage>
</organism>
<accession>A0A3L6R491</accession>
<feature type="domain" description="LRAT" evidence="1">
    <location>
        <begin position="60"/>
        <end position="93"/>
    </location>
</feature>
<protein>
    <recommendedName>
        <fullName evidence="1">LRAT domain-containing protein</fullName>
    </recommendedName>
</protein>
<evidence type="ECO:0000313" key="3">
    <source>
        <dbReference type="Proteomes" id="UP000275267"/>
    </source>
</evidence>
<sequence>MLVLWSYLTVKERWPYPCTDHAPGTFLNSFVLSSSSLAAATTCQRCGHLAQGSASDLGHVHRAHYLLDKGGFSAYSVFKNNCEDFAIYYKTGLVVETAFSVGHGGQLASLMAAFSTVALSPLRFLTISTGGLAFVTAGMYCVGRYVSDINIRRDVVKVPVQTLIAQATPTPTAMEVEVAAAGAVGASSLAC</sequence>
<dbReference type="EMBL" id="PQIB02000010">
    <property type="protein sequence ID" value="RLM93748.1"/>
    <property type="molecule type" value="Genomic_DNA"/>
</dbReference>
<dbReference type="Pfam" id="PF04970">
    <property type="entry name" value="LRAT"/>
    <property type="match status" value="1"/>
</dbReference>
<dbReference type="InterPro" id="IPR007053">
    <property type="entry name" value="LRAT_dom"/>
</dbReference>
<dbReference type="Gene3D" id="3.90.1720.10">
    <property type="entry name" value="endopeptidase domain like (from Nostoc punctiforme)"/>
    <property type="match status" value="1"/>
</dbReference>
<dbReference type="Proteomes" id="UP000275267">
    <property type="component" value="Unassembled WGS sequence"/>
</dbReference>
<name>A0A3L6R491_PANMI</name>
<dbReference type="PANTHER" id="PTHR46137:SF3">
    <property type="entry name" value="OS05G0310600 PROTEIN"/>
    <property type="match status" value="1"/>
</dbReference>
<dbReference type="OrthoDB" id="421951at2759"/>
<dbReference type="PANTHER" id="PTHR46137">
    <property type="entry name" value="OS05G0310600 PROTEIN"/>
    <property type="match status" value="1"/>
</dbReference>
<proteinExistence type="predicted"/>
<evidence type="ECO:0000313" key="2">
    <source>
        <dbReference type="EMBL" id="RLM93748.1"/>
    </source>
</evidence>
<dbReference type="AlphaFoldDB" id="A0A3L6R491"/>
<reference evidence="3" key="1">
    <citation type="journal article" date="2019" name="Nat. Commun.">
        <title>The genome of broomcorn millet.</title>
        <authorList>
            <person name="Zou C."/>
            <person name="Miki D."/>
            <person name="Li D."/>
            <person name="Tang Q."/>
            <person name="Xiao L."/>
            <person name="Rajput S."/>
            <person name="Deng P."/>
            <person name="Jia W."/>
            <person name="Huang R."/>
            <person name="Zhang M."/>
            <person name="Sun Y."/>
            <person name="Hu J."/>
            <person name="Fu X."/>
            <person name="Schnable P.S."/>
            <person name="Li F."/>
            <person name="Zhang H."/>
            <person name="Feng B."/>
            <person name="Zhu X."/>
            <person name="Liu R."/>
            <person name="Schnable J.C."/>
            <person name="Zhu J.-K."/>
            <person name="Zhang H."/>
        </authorList>
    </citation>
    <scope>NUCLEOTIDE SEQUENCE [LARGE SCALE GENOMIC DNA]</scope>
</reference>
<evidence type="ECO:0000259" key="1">
    <source>
        <dbReference type="Pfam" id="PF04970"/>
    </source>
</evidence>
<gene>
    <name evidence="2" type="ORF">C2845_PM08G17760</name>
</gene>
<keyword evidence="3" id="KW-1185">Reference proteome</keyword>
<comment type="caution">
    <text evidence="2">The sequence shown here is derived from an EMBL/GenBank/DDBJ whole genome shotgun (WGS) entry which is preliminary data.</text>
</comment>